<dbReference type="GO" id="GO:0004357">
    <property type="term" value="F:glutamate-cysteine ligase activity"/>
    <property type="evidence" value="ECO:0007669"/>
    <property type="project" value="UniProtKB-UniRule"/>
</dbReference>
<dbReference type="PANTHER" id="PTHR34378">
    <property type="entry name" value="GLUTAMATE--CYSTEINE LIGASE, CHLOROPLASTIC"/>
    <property type="match status" value="1"/>
</dbReference>
<evidence type="ECO:0000313" key="8">
    <source>
        <dbReference type="Proteomes" id="UP000622552"/>
    </source>
</evidence>
<protein>
    <recommendedName>
        <fullName evidence="5">Glutamate--cysteine ligase EgtA</fullName>
        <ecNumber evidence="5">6.3.2.2</ecNumber>
    </recommendedName>
    <alternativeName>
        <fullName evidence="5">Gamma-glutamylcysteine synthase</fullName>
        <shortName evidence="5">GCS</shortName>
        <shortName evidence="5">Gamma-ECS</shortName>
    </alternativeName>
</protein>
<dbReference type="SUPFAM" id="SSF55931">
    <property type="entry name" value="Glutamine synthetase/guanido kinase"/>
    <property type="match status" value="1"/>
</dbReference>
<dbReference type="InterPro" id="IPR035434">
    <property type="entry name" value="GCL_bact_plant"/>
</dbReference>
<keyword evidence="1 5" id="KW-0436">Ligase</keyword>
<comment type="similarity">
    <text evidence="5 6">Belongs to the glutamate--cysteine ligase type 2 family. EgtA subfamily.</text>
</comment>
<dbReference type="Gene3D" id="3.30.590.20">
    <property type="match status" value="1"/>
</dbReference>
<dbReference type="UniPathway" id="UPA01014"/>
<name>A0A8J7GI53_9ACTN</name>
<reference evidence="7" key="1">
    <citation type="submission" date="2020-11" db="EMBL/GenBank/DDBJ databases">
        <title>Sequencing the genomes of 1000 actinobacteria strains.</title>
        <authorList>
            <person name="Klenk H.-P."/>
        </authorList>
    </citation>
    <scope>NUCLEOTIDE SEQUENCE</scope>
    <source>
        <strain evidence="7">DSM 45356</strain>
    </source>
</reference>
<proteinExistence type="inferred from homology"/>
<dbReference type="Proteomes" id="UP000622552">
    <property type="component" value="Unassembled WGS sequence"/>
</dbReference>
<dbReference type="Pfam" id="PF04107">
    <property type="entry name" value="GCS2"/>
    <property type="match status" value="1"/>
</dbReference>
<dbReference type="PIRSF" id="PIRSF017901">
    <property type="entry name" value="GCL"/>
    <property type="match status" value="1"/>
</dbReference>
<comment type="catalytic activity">
    <reaction evidence="4 5 6">
        <text>L-cysteine + L-glutamate + ATP = gamma-L-glutamyl-L-cysteine + ADP + phosphate + H(+)</text>
        <dbReference type="Rhea" id="RHEA:13285"/>
        <dbReference type="ChEBI" id="CHEBI:15378"/>
        <dbReference type="ChEBI" id="CHEBI:29985"/>
        <dbReference type="ChEBI" id="CHEBI:30616"/>
        <dbReference type="ChEBI" id="CHEBI:35235"/>
        <dbReference type="ChEBI" id="CHEBI:43474"/>
        <dbReference type="ChEBI" id="CHEBI:58173"/>
        <dbReference type="ChEBI" id="CHEBI:456216"/>
        <dbReference type="EC" id="6.3.2.2"/>
    </reaction>
</comment>
<comment type="function">
    <text evidence="5">Catalyzes the synthesis of gamma-glutamylcysteine (gamma-GC). This compound is used as substrate for the biosynthesis of the low-molecular thiol compound ergothioneine.</text>
</comment>
<evidence type="ECO:0000256" key="6">
    <source>
        <dbReference type="PIRNR" id="PIRNR017901"/>
    </source>
</evidence>
<evidence type="ECO:0000256" key="5">
    <source>
        <dbReference type="HAMAP-Rule" id="MF_02034"/>
    </source>
</evidence>
<gene>
    <name evidence="5" type="primary">egtA</name>
    <name evidence="7" type="ORF">IW245_004129</name>
</gene>
<dbReference type="InterPro" id="IPR017809">
    <property type="entry name" value="EgtA_Actinobacteria"/>
</dbReference>
<dbReference type="GO" id="GO:0005524">
    <property type="term" value="F:ATP binding"/>
    <property type="evidence" value="ECO:0007669"/>
    <property type="project" value="UniProtKB-UniRule"/>
</dbReference>
<comment type="pathway">
    <text evidence="5">Amino-acid biosynthesis; ergothioneine biosynthesis.</text>
</comment>
<organism evidence="7 8">
    <name type="scientific">Longispora fulva</name>
    <dbReference type="NCBI Taxonomy" id="619741"/>
    <lineage>
        <taxon>Bacteria</taxon>
        <taxon>Bacillati</taxon>
        <taxon>Actinomycetota</taxon>
        <taxon>Actinomycetes</taxon>
        <taxon>Micromonosporales</taxon>
        <taxon>Micromonosporaceae</taxon>
        <taxon>Longispora</taxon>
    </lineage>
</organism>
<dbReference type="GO" id="GO:0006750">
    <property type="term" value="P:glutathione biosynthetic process"/>
    <property type="evidence" value="ECO:0007669"/>
    <property type="project" value="UniProtKB-UniRule"/>
</dbReference>
<dbReference type="InterPro" id="IPR014746">
    <property type="entry name" value="Gln_synth/guanido_kin_cat_dom"/>
</dbReference>
<dbReference type="EMBL" id="JADOUF010000001">
    <property type="protein sequence ID" value="MBG6137935.1"/>
    <property type="molecule type" value="Genomic_DNA"/>
</dbReference>
<dbReference type="AlphaFoldDB" id="A0A8J7GI53"/>
<keyword evidence="3 5" id="KW-0067">ATP-binding</keyword>
<dbReference type="RefSeq" id="WP_197004744.1">
    <property type="nucleotide sequence ID" value="NZ_BONS01000017.1"/>
</dbReference>
<dbReference type="HAMAP" id="MF_02034">
    <property type="entry name" value="EgtA"/>
    <property type="match status" value="1"/>
</dbReference>
<keyword evidence="2 5" id="KW-0547">Nucleotide-binding</keyword>
<keyword evidence="8" id="KW-1185">Reference proteome</keyword>
<evidence type="ECO:0000313" key="7">
    <source>
        <dbReference type="EMBL" id="MBG6137935.1"/>
    </source>
</evidence>
<evidence type="ECO:0000256" key="1">
    <source>
        <dbReference type="ARBA" id="ARBA00022598"/>
    </source>
</evidence>
<evidence type="ECO:0000256" key="3">
    <source>
        <dbReference type="ARBA" id="ARBA00022840"/>
    </source>
</evidence>
<evidence type="ECO:0000256" key="4">
    <source>
        <dbReference type="ARBA" id="ARBA00048819"/>
    </source>
</evidence>
<sequence length="415" mass="44857">MNAVLIQNMLSEKEATAYVASAGFRAGSVGSVGTELEWVVRDPAAPLSRPMPDRLREAVRDLPDPLPGGGRITIEPGGQLELSSGVGASLGECVADTRADMALLTAAVETAGLRLEGGGLDMLRPAFRVLDTPRYEALERFNDRSGPEGRVVACNSASVQVCLDSGDDSDGWLGYQRRWWLADAMGPLLLAIFANSPGTAGGHRWRSTRQVLRFAMDPSRTRAPRMTDDPRKEWARYALAAKVSVVASEDGQDWTAPEGLTMRDWLRGGGPRPVTYIDLEMHLGTLVPPVRPRGYLEFRMIDQQDGENWVVPVALVTGLMDDPVTAERAAAVVAPLRSLRRHHDWVTAARRGLREPGLAEAATACFSLALEGLERLGAPGDIMAAVAEFAERYPVRGRCPADDVAARRVRSAVAA</sequence>
<dbReference type="PANTHER" id="PTHR34378:SF1">
    <property type="entry name" value="GLUTAMATE--CYSTEINE LIGASE, CHLOROPLASTIC"/>
    <property type="match status" value="1"/>
</dbReference>
<accession>A0A8J7GI53</accession>
<dbReference type="InterPro" id="IPR006336">
    <property type="entry name" value="GCS2"/>
</dbReference>
<dbReference type="EC" id="6.3.2.2" evidence="5"/>
<dbReference type="GO" id="GO:0052699">
    <property type="term" value="P:ergothioneine biosynthetic process"/>
    <property type="evidence" value="ECO:0007669"/>
    <property type="project" value="UniProtKB-UniRule"/>
</dbReference>
<comment type="caution">
    <text evidence="7">The sequence shown here is derived from an EMBL/GenBank/DDBJ whole genome shotgun (WGS) entry which is preliminary data.</text>
</comment>
<evidence type="ECO:0000256" key="2">
    <source>
        <dbReference type="ARBA" id="ARBA00022741"/>
    </source>
</evidence>